<dbReference type="InterPro" id="IPR023214">
    <property type="entry name" value="HAD_sf"/>
</dbReference>
<dbReference type="InterPro" id="IPR006357">
    <property type="entry name" value="HAD-SF_hydro_IIA"/>
</dbReference>
<dbReference type="GO" id="GO:0016791">
    <property type="term" value="F:phosphatase activity"/>
    <property type="evidence" value="ECO:0007669"/>
    <property type="project" value="TreeGrafter"/>
</dbReference>
<dbReference type="GO" id="GO:0005737">
    <property type="term" value="C:cytoplasm"/>
    <property type="evidence" value="ECO:0007669"/>
    <property type="project" value="TreeGrafter"/>
</dbReference>
<evidence type="ECO:0008006" key="3">
    <source>
        <dbReference type="Google" id="ProtNLM"/>
    </source>
</evidence>
<dbReference type="EMBL" id="AZBU02000012">
    <property type="protein sequence ID" value="TKR59923.1"/>
    <property type="molecule type" value="Genomic_DNA"/>
</dbReference>
<dbReference type="STRING" id="34508.A0A4U5LUX5"/>
<dbReference type="PANTHER" id="PTHR19288">
    <property type="entry name" value="4-NITROPHENYLPHOSPHATASE-RELATED"/>
    <property type="match status" value="1"/>
</dbReference>
<dbReference type="Gene3D" id="3.40.50.1000">
    <property type="entry name" value="HAD superfamily/HAD-like"/>
    <property type="match status" value="2"/>
</dbReference>
<dbReference type="Proteomes" id="UP000298663">
    <property type="component" value="Unassembled WGS sequence"/>
</dbReference>
<comment type="caution">
    <text evidence="1">The sequence shown here is derived from an EMBL/GenBank/DDBJ whole genome shotgun (WGS) entry which is preliminary data.</text>
</comment>
<dbReference type="PANTHER" id="PTHR19288:SF93">
    <property type="entry name" value="FI11325P-RELATED"/>
    <property type="match status" value="1"/>
</dbReference>
<reference evidence="1 2" key="1">
    <citation type="journal article" date="2015" name="Genome Biol.">
        <title>Comparative genomics of Steinernema reveals deeply conserved gene regulatory networks.</title>
        <authorList>
            <person name="Dillman A.R."/>
            <person name="Macchietto M."/>
            <person name="Porter C.F."/>
            <person name="Rogers A."/>
            <person name="Williams B."/>
            <person name="Antoshechkin I."/>
            <person name="Lee M.M."/>
            <person name="Goodwin Z."/>
            <person name="Lu X."/>
            <person name="Lewis E.E."/>
            <person name="Goodrich-Blair H."/>
            <person name="Stock S.P."/>
            <person name="Adams B.J."/>
            <person name="Sternberg P.W."/>
            <person name="Mortazavi A."/>
        </authorList>
    </citation>
    <scope>NUCLEOTIDE SEQUENCE [LARGE SCALE GENOMIC DNA]</scope>
    <source>
        <strain evidence="1 2">ALL</strain>
    </source>
</reference>
<dbReference type="AlphaFoldDB" id="A0A4U5LUX5"/>
<gene>
    <name evidence="1" type="ORF">L596_029530</name>
</gene>
<evidence type="ECO:0000313" key="2">
    <source>
        <dbReference type="Proteomes" id="UP000298663"/>
    </source>
</evidence>
<protein>
    <recommendedName>
        <fullName evidence="3">4-nitrophenylphosphatase</fullName>
    </recommendedName>
</protein>
<keyword evidence="2" id="KW-1185">Reference proteome</keyword>
<organism evidence="1 2">
    <name type="scientific">Steinernema carpocapsae</name>
    <name type="common">Entomopathogenic nematode</name>
    <dbReference type="NCBI Taxonomy" id="34508"/>
    <lineage>
        <taxon>Eukaryota</taxon>
        <taxon>Metazoa</taxon>
        <taxon>Ecdysozoa</taxon>
        <taxon>Nematoda</taxon>
        <taxon>Chromadorea</taxon>
        <taxon>Rhabditida</taxon>
        <taxon>Tylenchina</taxon>
        <taxon>Panagrolaimomorpha</taxon>
        <taxon>Strongyloidoidea</taxon>
        <taxon>Steinernematidae</taxon>
        <taxon>Steinernema</taxon>
    </lineage>
</organism>
<dbReference type="SUPFAM" id="SSF56784">
    <property type="entry name" value="HAD-like"/>
    <property type="match status" value="1"/>
</dbReference>
<accession>A0A4U5LUX5</accession>
<proteinExistence type="predicted"/>
<sequence length="173" mass="19303">MSSVTRAVRSSLFSLYDTFIFDADGVLWLGNDAIQGSPEFFNQLVDQGKRVVIVTNNSTKTIDEYFEKTKKLGFKIDKDNIISPAIVAAHRLSTTGNGNRDLPVYLLGTNGLAQRAKSGIKSFGVGPDHFESYTDTNFVMQVDTSQKIRAVVVSYDNHFSYIKLMKDTSKMRT</sequence>
<dbReference type="Pfam" id="PF13344">
    <property type="entry name" value="Hydrolase_6"/>
    <property type="match status" value="1"/>
</dbReference>
<evidence type="ECO:0000313" key="1">
    <source>
        <dbReference type="EMBL" id="TKR59923.1"/>
    </source>
</evidence>
<dbReference type="OrthoDB" id="10262843at2759"/>
<name>A0A4U5LUX5_STECR</name>
<dbReference type="InterPro" id="IPR036412">
    <property type="entry name" value="HAD-like_sf"/>
</dbReference>
<reference evidence="1 2" key="2">
    <citation type="journal article" date="2019" name="G3 (Bethesda)">
        <title>Hybrid Assembly of the Genome of the Entomopathogenic Nematode Steinernema carpocapsae Identifies the X-Chromosome.</title>
        <authorList>
            <person name="Serra L."/>
            <person name="Macchietto M."/>
            <person name="Macias-Munoz A."/>
            <person name="McGill C.J."/>
            <person name="Rodriguez I.M."/>
            <person name="Rodriguez B."/>
            <person name="Murad R."/>
            <person name="Mortazavi A."/>
        </authorList>
    </citation>
    <scope>NUCLEOTIDE SEQUENCE [LARGE SCALE GENOMIC DNA]</scope>
    <source>
        <strain evidence="1 2">ALL</strain>
    </source>
</reference>